<dbReference type="Proteomes" id="UP000693981">
    <property type="component" value="Unassembled WGS sequence"/>
</dbReference>
<dbReference type="InterPro" id="IPR020635">
    <property type="entry name" value="Tyr_kinase_cat_dom"/>
</dbReference>
<dbReference type="InterPro" id="IPR003591">
    <property type="entry name" value="Leu-rich_rpt_typical-subtyp"/>
</dbReference>
<dbReference type="AlphaFoldDB" id="A0A8T1WRU6"/>
<keyword evidence="2" id="KW-0472">Membrane</keyword>
<dbReference type="InterPro" id="IPR001245">
    <property type="entry name" value="Ser-Thr/Tyr_kinase_cat_dom"/>
</dbReference>
<dbReference type="EMBL" id="JAGDFL010000261">
    <property type="protein sequence ID" value="KAG7394623.1"/>
    <property type="molecule type" value="Genomic_DNA"/>
</dbReference>
<feature type="signal peptide" evidence="3">
    <location>
        <begin position="1"/>
        <end position="41"/>
    </location>
</feature>
<feature type="compositionally biased region" description="Polar residues" evidence="1">
    <location>
        <begin position="355"/>
        <end position="370"/>
    </location>
</feature>
<dbReference type="GO" id="GO:0005524">
    <property type="term" value="F:ATP binding"/>
    <property type="evidence" value="ECO:0007669"/>
    <property type="project" value="InterPro"/>
</dbReference>
<dbReference type="InterPro" id="IPR046959">
    <property type="entry name" value="PRK1-6/SRF4-like"/>
</dbReference>
<organism evidence="5 6">
    <name type="scientific">Phytophthora boehmeriae</name>
    <dbReference type="NCBI Taxonomy" id="109152"/>
    <lineage>
        <taxon>Eukaryota</taxon>
        <taxon>Sar</taxon>
        <taxon>Stramenopiles</taxon>
        <taxon>Oomycota</taxon>
        <taxon>Peronosporomycetes</taxon>
        <taxon>Peronosporales</taxon>
        <taxon>Peronosporaceae</taxon>
        <taxon>Phytophthora</taxon>
    </lineage>
</organism>
<dbReference type="InterPro" id="IPR000719">
    <property type="entry name" value="Prot_kinase_dom"/>
</dbReference>
<feature type="region of interest" description="Disordered" evidence="1">
    <location>
        <begin position="846"/>
        <end position="918"/>
    </location>
</feature>
<dbReference type="OrthoDB" id="1053178at2759"/>
<name>A0A8T1WRU6_9STRA</name>
<comment type="caution">
    <text evidence="5">The sequence shown here is derived from an EMBL/GenBank/DDBJ whole genome shotgun (WGS) entry which is preliminary data.</text>
</comment>
<feature type="domain" description="Protein kinase" evidence="4">
    <location>
        <begin position="572"/>
        <end position="1007"/>
    </location>
</feature>
<protein>
    <submittedName>
        <fullName evidence="5">Immunoglobulin super member 10</fullName>
    </submittedName>
</protein>
<evidence type="ECO:0000256" key="1">
    <source>
        <dbReference type="SAM" id="MobiDB-lite"/>
    </source>
</evidence>
<dbReference type="Pfam" id="PF07714">
    <property type="entry name" value="PK_Tyr_Ser-Thr"/>
    <property type="match status" value="2"/>
</dbReference>
<keyword evidence="3" id="KW-0732">Signal</keyword>
<dbReference type="SMART" id="SM00364">
    <property type="entry name" value="LRR_BAC"/>
    <property type="match status" value="3"/>
</dbReference>
<dbReference type="InterPro" id="IPR001611">
    <property type="entry name" value="Leu-rich_rpt"/>
</dbReference>
<feature type="region of interest" description="Disordered" evidence="1">
    <location>
        <begin position="424"/>
        <end position="485"/>
    </location>
</feature>
<feature type="compositionally biased region" description="Polar residues" evidence="1">
    <location>
        <begin position="859"/>
        <end position="870"/>
    </location>
</feature>
<dbReference type="GO" id="GO:0004713">
    <property type="term" value="F:protein tyrosine kinase activity"/>
    <property type="evidence" value="ECO:0007669"/>
    <property type="project" value="InterPro"/>
</dbReference>
<sequence length="1066" mass="114332">MSGASARRRPHRTTRLGRDWTLLLLLVVLVQMLAMSQVASAEACSNASTLVEGETDSSAIVYDGGCNARTFQVVVSSTVERSLNLSNLDVVSVRSYPRVYQLLLNNNEMKTFAPADSDNDMEDLELANNFITDLNEFKFPRRLNYLDLSGNSISELSSSTPWPESGELQTLLLHGNTLSSVAVDTFVDLVALQALSLSSTGISNLDDLMLPVSLRTLNATKNSFTSASTNFSNLPEALQYLDLSNNLLTAFPAIVSSLTTLVELNLASNGIKQIKGVTFASTLRKMNLADNPLSTIEICRSDVSVFQSLTEFTAPSSVSSSCSNSKASSEEIQGVSFCVLEDEDCVISAVTSTDGSTTKADINDISGTGDSSSSNAETSTSKSSSIFSAESIGIIGSTFFLVGILLSALVFGLIWNKRKNGDNDRSRRVVMKANRDRRLGSSGGGGGFMVLANSGGRFTSSGRRDGNGNGERDTDSKDENNSTFGSGVYTPAGGFGVYVSPSEKYNPVALLEASPKGKNHLGASTASLQMRSKLRSKINLDDLLVYEIPPEEIQMRREMHASSASKKSSKAALALSSVGVGTSRKVDRALFLAEYQGYKVVIHALMRSKKSVEKRFVEQIRLAASLDHASIVHFIGVTTGCSTTASRRRGSSAAEQPAPYASYAPTNSMSSSLARTATSRYTSMGAPAWHLGVVFEFMKHGSLAAMFEAERHRREGKGFYPNSSVAAAIGSGNGNIFSWYPVFANSSASVNANPNADWRCKLSIALDVAMGLVYLHANNYAHGRVCARKVLVNEQGEAKLSALDVMLPSDLSPSADDSHRMTEDLRGSLRDSALWTMQKMGLRPSLTSASKLGKVRTNRAMNRQGPSNLGRSRFENNSGESDVSGVSGVSSVTIDDNSPSDANPALEEDDQFDEDSLKSSRGLQTATLAAQREDVYAFGTFLWELDTMIAVEEDLASSRHPIGAGGDPHLLKFSAECPRELQELARQCWHEVPSERPDAIDVQEELVRALEGRLTTTGQVPPNWTRPSNMSASASAMGSLSSSELSSNLSSLPSSCSVLAVSVADL</sequence>
<feature type="compositionally biased region" description="Basic and acidic residues" evidence="1">
    <location>
        <begin position="462"/>
        <end position="480"/>
    </location>
</feature>
<dbReference type="PROSITE" id="PS51450">
    <property type="entry name" value="LRR"/>
    <property type="match status" value="2"/>
</dbReference>
<evidence type="ECO:0000256" key="3">
    <source>
        <dbReference type="SAM" id="SignalP"/>
    </source>
</evidence>
<feature type="compositionally biased region" description="Low complexity" evidence="1">
    <location>
        <begin position="371"/>
        <end position="380"/>
    </location>
</feature>
<dbReference type="PANTHER" id="PTHR48007">
    <property type="entry name" value="LEUCINE-RICH REPEAT RECEPTOR-LIKE PROTEIN KINASE PXC1"/>
    <property type="match status" value="1"/>
</dbReference>
<evidence type="ECO:0000313" key="6">
    <source>
        <dbReference type="Proteomes" id="UP000693981"/>
    </source>
</evidence>
<dbReference type="SMART" id="SM00219">
    <property type="entry name" value="TyrKc"/>
    <property type="match status" value="1"/>
</dbReference>
<feature type="compositionally biased region" description="Low complexity" evidence="1">
    <location>
        <begin position="878"/>
        <end position="892"/>
    </location>
</feature>
<keyword evidence="2" id="KW-0812">Transmembrane</keyword>
<keyword evidence="2" id="KW-1133">Transmembrane helix</keyword>
<dbReference type="SMART" id="SM00369">
    <property type="entry name" value="LRR_TYP"/>
    <property type="match status" value="5"/>
</dbReference>
<evidence type="ECO:0000313" key="5">
    <source>
        <dbReference type="EMBL" id="KAG7394623.1"/>
    </source>
</evidence>
<evidence type="ECO:0000259" key="4">
    <source>
        <dbReference type="PROSITE" id="PS50011"/>
    </source>
</evidence>
<dbReference type="PROSITE" id="PS50011">
    <property type="entry name" value="PROTEIN_KINASE_DOM"/>
    <property type="match status" value="1"/>
</dbReference>
<accession>A0A8T1WRU6</accession>
<feature type="region of interest" description="Disordered" evidence="1">
    <location>
        <begin position="355"/>
        <end position="380"/>
    </location>
</feature>
<feature type="transmembrane region" description="Helical" evidence="2">
    <location>
        <begin position="392"/>
        <end position="415"/>
    </location>
</feature>
<gene>
    <name evidence="5" type="primary">IGSF10_1</name>
    <name evidence="5" type="ORF">PHYBOEH_004955</name>
</gene>
<evidence type="ECO:0000256" key="2">
    <source>
        <dbReference type="SAM" id="Phobius"/>
    </source>
</evidence>
<keyword evidence="6" id="KW-1185">Reference proteome</keyword>
<dbReference type="PANTHER" id="PTHR48007:SF4">
    <property type="entry name" value="LEUCINE-RICH REPEAT RECEPTOR-LIKE PROTEIN KINASE PXC1"/>
    <property type="match status" value="1"/>
</dbReference>
<feature type="compositionally biased region" description="Basic and acidic residues" evidence="1">
    <location>
        <begin position="424"/>
        <end position="439"/>
    </location>
</feature>
<feature type="chain" id="PRO_5035790493" evidence="3">
    <location>
        <begin position="42"/>
        <end position="1066"/>
    </location>
</feature>
<reference evidence="5" key="1">
    <citation type="submission" date="2021-02" db="EMBL/GenBank/DDBJ databases">
        <authorList>
            <person name="Palmer J.M."/>
        </authorList>
    </citation>
    <scope>NUCLEOTIDE SEQUENCE</scope>
    <source>
        <strain evidence="5">SCRP23</strain>
    </source>
</reference>
<proteinExistence type="predicted"/>